<evidence type="ECO:0000313" key="3">
    <source>
        <dbReference type="Proteomes" id="UP000465112"/>
    </source>
</evidence>
<dbReference type="Proteomes" id="UP000465112">
    <property type="component" value="Chromosome 12"/>
</dbReference>
<dbReference type="EMBL" id="VHII01000012">
    <property type="protein sequence ID" value="KAF1382764.1"/>
    <property type="molecule type" value="Genomic_DNA"/>
</dbReference>
<evidence type="ECO:0000313" key="2">
    <source>
        <dbReference type="EMBL" id="KAF1382764.1"/>
    </source>
</evidence>
<sequence>MQVGVLSPAPRIIRTSIYVVRRIQASIAAGEQLEKPIITPCSAIAEKRAGHESIGNAPAAALRPNPDEGVSGAAGPGTSSETAVQKCGS</sequence>
<comment type="caution">
    <text evidence="2">The sequence shown here is derived from an EMBL/GenBank/DDBJ whole genome shotgun (WGS) entry which is preliminary data.</text>
</comment>
<name>A0A6A5F3A5_PERFL</name>
<protein>
    <submittedName>
        <fullName evidence="2">Uncharacterized protein</fullName>
    </submittedName>
</protein>
<feature type="compositionally biased region" description="Polar residues" evidence="1">
    <location>
        <begin position="77"/>
        <end position="89"/>
    </location>
</feature>
<reference evidence="2 3" key="1">
    <citation type="submission" date="2019-06" db="EMBL/GenBank/DDBJ databases">
        <title>A chromosome-scale genome assembly of the European perch, Perca fluviatilis.</title>
        <authorList>
            <person name="Roques C."/>
            <person name="Zahm M."/>
            <person name="Cabau C."/>
            <person name="Klopp C."/>
            <person name="Bouchez O."/>
            <person name="Donnadieu C."/>
            <person name="Kuhl H."/>
            <person name="Gislard M."/>
            <person name="Guendouz S."/>
            <person name="Journot L."/>
            <person name="Haffray P."/>
            <person name="Bestin A."/>
            <person name="Morvezen R."/>
            <person name="Feron R."/>
            <person name="Wen M."/>
            <person name="Jouanno E."/>
            <person name="Herpin A."/>
            <person name="Schartl M."/>
            <person name="Postlethwait J."/>
            <person name="Schaerlinger B."/>
            <person name="Chardard D."/>
            <person name="Lecocq T."/>
            <person name="Poncet C."/>
            <person name="Jaffrelo L."/>
            <person name="Lampietro C."/>
            <person name="Guiguen Y."/>
        </authorList>
    </citation>
    <scope>NUCLEOTIDE SEQUENCE [LARGE SCALE GENOMIC DNA]</scope>
    <source>
        <tissue evidence="2">Blood</tissue>
    </source>
</reference>
<gene>
    <name evidence="2" type="ORF">PFLUV_G00147160</name>
</gene>
<accession>A0A6A5F3A5</accession>
<organism evidence="2 3">
    <name type="scientific">Perca fluviatilis</name>
    <name type="common">European perch</name>
    <dbReference type="NCBI Taxonomy" id="8168"/>
    <lineage>
        <taxon>Eukaryota</taxon>
        <taxon>Metazoa</taxon>
        <taxon>Chordata</taxon>
        <taxon>Craniata</taxon>
        <taxon>Vertebrata</taxon>
        <taxon>Euteleostomi</taxon>
        <taxon>Actinopterygii</taxon>
        <taxon>Neopterygii</taxon>
        <taxon>Teleostei</taxon>
        <taxon>Neoteleostei</taxon>
        <taxon>Acanthomorphata</taxon>
        <taxon>Eupercaria</taxon>
        <taxon>Perciformes</taxon>
        <taxon>Percoidei</taxon>
        <taxon>Percidae</taxon>
        <taxon>Percinae</taxon>
        <taxon>Perca</taxon>
    </lineage>
</organism>
<evidence type="ECO:0000256" key="1">
    <source>
        <dbReference type="SAM" id="MobiDB-lite"/>
    </source>
</evidence>
<proteinExistence type="predicted"/>
<feature type="region of interest" description="Disordered" evidence="1">
    <location>
        <begin position="55"/>
        <end position="89"/>
    </location>
</feature>
<dbReference type="AlphaFoldDB" id="A0A6A5F3A5"/>
<keyword evidence="3" id="KW-1185">Reference proteome</keyword>